<evidence type="ECO:0000256" key="8">
    <source>
        <dbReference type="ARBA" id="ARBA00023064"/>
    </source>
</evidence>
<organism evidence="11">
    <name type="scientific">Chitinibacter mangrovi</name>
    <dbReference type="NCBI Taxonomy" id="3153927"/>
    <lineage>
        <taxon>Bacteria</taxon>
        <taxon>Pseudomonadati</taxon>
        <taxon>Pseudomonadota</taxon>
        <taxon>Betaproteobacteria</taxon>
        <taxon>Neisseriales</taxon>
        <taxon>Chitinibacteraceae</taxon>
        <taxon>Chitinibacter</taxon>
    </lineage>
</organism>
<dbReference type="InterPro" id="IPR027417">
    <property type="entry name" value="P-loop_NTPase"/>
</dbReference>
<keyword evidence="8" id="KW-0311">Gluconate utilization</keyword>
<dbReference type="PANTHER" id="PTHR43442:SF1">
    <property type="entry name" value="THERMORESISTANT GLUCONOKINASE"/>
    <property type="match status" value="1"/>
</dbReference>
<dbReference type="EMBL" id="CP157355">
    <property type="protein sequence ID" value="XBL99845.1"/>
    <property type="molecule type" value="Genomic_DNA"/>
</dbReference>
<evidence type="ECO:0000256" key="5">
    <source>
        <dbReference type="ARBA" id="ARBA00022741"/>
    </source>
</evidence>
<evidence type="ECO:0000313" key="11">
    <source>
        <dbReference type="EMBL" id="XBL99845.1"/>
    </source>
</evidence>
<evidence type="ECO:0000256" key="1">
    <source>
        <dbReference type="ARBA" id="ARBA00004761"/>
    </source>
</evidence>
<dbReference type="GO" id="GO:0005737">
    <property type="term" value="C:cytoplasm"/>
    <property type="evidence" value="ECO:0007669"/>
    <property type="project" value="TreeGrafter"/>
</dbReference>
<dbReference type="Gene3D" id="3.40.50.300">
    <property type="entry name" value="P-loop containing nucleotide triphosphate hydrolases"/>
    <property type="match status" value="1"/>
</dbReference>
<keyword evidence="5 10" id="KW-0547">Nucleotide-binding</keyword>
<evidence type="ECO:0000256" key="4">
    <source>
        <dbReference type="ARBA" id="ARBA00022679"/>
    </source>
</evidence>
<dbReference type="RefSeq" id="WP_348944231.1">
    <property type="nucleotide sequence ID" value="NZ_CP157355.1"/>
</dbReference>
<dbReference type="NCBIfam" id="NF008583">
    <property type="entry name" value="PRK11545.1"/>
    <property type="match status" value="1"/>
</dbReference>
<dbReference type="PANTHER" id="PTHR43442">
    <property type="entry name" value="GLUCONOKINASE-RELATED"/>
    <property type="match status" value="1"/>
</dbReference>
<name>A0AAU7F853_9NEIS</name>
<dbReference type="GO" id="GO:0005524">
    <property type="term" value="F:ATP binding"/>
    <property type="evidence" value="ECO:0007669"/>
    <property type="project" value="UniProtKB-KW"/>
</dbReference>
<dbReference type="CDD" id="cd02021">
    <property type="entry name" value="GntK"/>
    <property type="match status" value="1"/>
</dbReference>
<keyword evidence="4 10" id="KW-0808">Transferase</keyword>
<dbReference type="InterPro" id="IPR006001">
    <property type="entry name" value="Therm_gnt_kin"/>
</dbReference>
<dbReference type="FunFam" id="3.40.50.300:FF:000522">
    <property type="entry name" value="Gluconokinase"/>
    <property type="match status" value="1"/>
</dbReference>
<dbReference type="KEGG" id="cmav:ABHF33_12330"/>
<evidence type="ECO:0000256" key="7">
    <source>
        <dbReference type="ARBA" id="ARBA00022840"/>
    </source>
</evidence>
<dbReference type="GO" id="GO:0046316">
    <property type="term" value="F:gluconokinase activity"/>
    <property type="evidence" value="ECO:0007669"/>
    <property type="project" value="UniProtKB-EC"/>
</dbReference>
<gene>
    <name evidence="11" type="primary">gntK</name>
    <name evidence="11" type="ORF">ABHF33_12330</name>
</gene>
<evidence type="ECO:0000256" key="3">
    <source>
        <dbReference type="ARBA" id="ARBA00012054"/>
    </source>
</evidence>
<keyword evidence="7 10" id="KW-0067">ATP-binding</keyword>
<dbReference type="AlphaFoldDB" id="A0AAU7F853"/>
<comment type="pathway">
    <text evidence="1">Carbohydrate acid metabolism.</text>
</comment>
<dbReference type="Pfam" id="PF13671">
    <property type="entry name" value="AAA_33"/>
    <property type="match status" value="1"/>
</dbReference>
<comment type="similarity">
    <text evidence="2 10">Belongs to the gluconokinase GntK/GntV family.</text>
</comment>
<dbReference type="SUPFAM" id="SSF52540">
    <property type="entry name" value="P-loop containing nucleoside triphosphate hydrolases"/>
    <property type="match status" value="1"/>
</dbReference>
<sequence>MNPVKSRIYVLMGVSGCGKSALATRLAHELNAALLDGDFLHPRANIEKMASGQPLNDDDRAPWLAALNDAAFAMQRTNPVSLIVCSALKKAYRDRLRQGNPNLSFLFLDGEYDLIAARLQARQGHFQKAGMLQSQFVTLERPDASEPDVVRIDIAPPLADVAAAARLAIQSQE</sequence>
<keyword evidence="6 10" id="KW-0418">Kinase</keyword>
<dbReference type="EC" id="2.7.1.12" evidence="3 10"/>
<evidence type="ECO:0000256" key="6">
    <source>
        <dbReference type="ARBA" id="ARBA00022777"/>
    </source>
</evidence>
<accession>A0AAU7F853</accession>
<comment type="catalytic activity">
    <reaction evidence="9 10">
        <text>D-gluconate + ATP = 6-phospho-D-gluconate + ADP + H(+)</text>
        <dbReference type="Rhea" id="RHEA:19433"/>
        <dbReference type="ChEBI" id="CHEBI:15378"/>
        <dbReference type="ChEBI" id="CHEBI:18391"/>
        <dbReference type="ChEBI" id="CHEBI:30616"/>
        <dbReference type="ChEBI" id="CHEBI:58759"/>
        <dbReference type="ChEBI" id="CHEBI:456216"/>
        <dbReference type="EC" id="2.7.1.12"/>
    </reaction>
</comment>
<protein>
    <recommendedName>
        <fullName evidence="3 10">Gluconokinase</fullName>
        <ecNumber evidence="3 10">2.7.1.12</ecNumber>
    </recommendedName>
</protein>
<dbReference type="NCBIfam" id="TIGR01313">
    <property type="entry name" value="therm_gnt_kin"/>
    <property type="match status" value="1"/>
</dbReference>
<evidence type="ECO:0000256" key="10">
    <source>
        <dbReference type="RuleBase" id="RU363066"/>
    </source>
</evidence>
<evidence type="ECO:0000256" key="2">
    <source>
        <dbReference type="ARBA" id="ARBA00008420"/>
    </source>
</evidence>
<dbReference type="GO" id="GO:0019521">
    <property type="term" value="P:D-gluconate metabolic process"/>
    <property type="evidence" value="ECO:0007669"/>
    <property type="project" value="UniProtKB-KW"/>
</dbReference>
<evidence type="ECO:0000256" key="9">
    <source>
        <dbReference type="ARBA" id="ARBA00048090"/>
    </source>
</evidence>
<reference evidence="11" key="1">
    <citation type="submission" date="2024-05" db="EMBL/GenBank/DDBJ databases">
        <authorList>
            <person name="Yang L."/>
            <person name="Pan L."/>
        </authorList>
    </citation>
    <scope>NUCLEOTIDE SEQUENCE</scope>
    <source>
        <strain evidence="11">FCG-7</strain>
    </source>
</reference>
<proteinExistence type="inferred from homology"/>